<dbReference type="GO" id="GO:0016787">
    <property type="term" value="F:hydrolase activity"/>
    <property type="evidence" value="ECO:0007669"/>
    <property type="project" value="UniProtKB-KW"/>
</dbReference>
<dbReference type="Proteomes" id="UP001187734">
    <property type="component" value="Unassembled WGS sequence"/>
</dbReference>
<evidence type="ECO:0000259" key="1">
    <source>
        <dbReference type="Pfam" id="PF04909"/>
    </source>
</evidence>
<gene>
    <name evidence="2" type="ORF">FTOL_08860</name>
</gene>
<keyword evidence="2" id="KW-0378">Hydrolase</keyword>
<dbReference type="Pfam" id="PF04909">
    <property type="entry name" value="Amidohydro_2"/>
    <property type="match status" value="1"/>
</dbReference>
<accession>A0AAE8SKC4</accession>
<evidence type="ECO:0000313" key="2">
    <source>
        <dbReference type="EMBL" id="SPJ80777.1"/>
    </source>
</evidence>
<dbReference type="PANTHER" id="PTHR35563">
    <property type="entry name" value="BARREL METAL-DEPENDENT HYDROLASE, PUTATIVE (AFU_ORTHOLOGUE AFUA_1G16240)-RELATED"/>
    <property type="match status" value="1"/>
</dbReference>
<dbReference type="InterPro" id="IPR052358">
    <property type="entry name" value="Aro_Compnd_Degr_Hydrolases"/>
</dbReference>
<proteinExistence type="predicted"/>
<dbReference type="PANTHER" id="PTHR35563:SF2">
    <property type="entry name" value="BARREL METAL-DEPENDENT HYDROLASE, PUTATIVE (AFU_ORTHOLOGUE AFUA_1G16240)-RELATED"/>
    <property type="match status" value="1"/>
</dbReference>
<feature type="domain" description="Amidohydrolase-related" evidence="1">
    <location>
        <begin position="60"/>
        <end position="288"/>
    </location>
</feature>
<comment type="caution">
    <text evidence="2">The sequence shown here is derived from an EMBL/GenBank/DDBJ whole genome shotgun (WGS) entry which is preliminary data.</text>
</comment>
<dbReference type="Gene3D" id="3.20.20.140">
    <property type="entry name" value="Metal-dependent hydrolases"/>
    <property type="match status" value="1"/>
</dbReference>
<protein>
    <submittedName>
        <fullName evidence="2">Related to TIM barrel metal-dependent hydrolase</fullName>
    </submittedName>
</protein>
<dbReference type="InterPro" id="IPR032466">
    <property type="entry name" value="Metal_Hydrolase"/>
</dbReference>
<keyword evidence="3" id="KW-1185">Reference proteome</keyword>
<name>A0AAE8SKC4_9HYPO</name>
<sequence length="309" mass="35694">MSHLVLIHECPKELGTRIFTSWILCAIPPVEAIPYTPAVHDAWDNAIFEYSNGCQHVFYVQTATHGYDLTLMLDSMRAVGNNRALGLALFDPNTTNHERIRRWDGEGIRAVRVNLVTYGDDTPSDKLKDTVSKYVELIKPFDWVLQLYIKMERIIEMEDFLPTLGVRVVFDHYGDPTLPKSADPVDPYKMKGFESLVRLLKNGTTYVKISGAYRLSHLESNKWEDLDPVTLELFKQAPERVVFGSDWPHTRFEGLDIKPWVSHLLDLTEGNQWLRERLFRDNALELWGVNKRKTIECQLCISVESTRRN</sequence>
<organism evidence="2 3">
    <name type="scientific">Fusarium torulosum</name>
    <dbReference type="NCBI Taxonomy" id="33205"/>
    <lineage>
        <taxon>Eukaryota</taxon>
        <taxon>Fungi</taxon>
        <taxon>Dikarya</taxon>
        <taxon>Ascomycota</taxon>
        <taxon>Pezizomycotina</taxon>
        <taxon>Sordariomycetes</taxon>
        <taxon>Hypocreomycetidae</taxon>
        <taxon>Hypocreales</taxon>
        <taxon>Nectriaceae</taxon>
        <taxon>Fusarium</taxon>
    </lineage>
</organism>
<dbReference type="SUPFAM" id="SSF51556">
    <property type="entry name" value="Metallo-dependent hydrolases"/>
    <property type="match status" value="1"/>
</dbReference>
<dbReference type="AlphaFoldDB" id="A0AAE8SKC4"/>
<evidence type="ECO:0000313" key="3">
    <source>
        <dbReference type="Proteomes" id="UP001187734"/>
    </source>
</evidence>
<dbReference type="EMBL" id="ONZP01000318">
    <property type="protein sequence ID" value="SPJ80777.1"/>
    <property type="molecule type" value="Genomic_DNA"/>
</dbReference>
<reference evidence="2" key="1">
    <citation type="submission" date="2018-03" db="EMBL/GenBank/DDBJ databases">
        <authorList>
            <person name="Guldener U."/>
        </authorList>
    </citation>
    <scope>NUCLEOTIDE SEQUENCE</scope>
</reference>
<dbReference type="InterPro" id="IPR006680">
    <property type="entry name" value="Amidohydro-rel"/>
</dbReference>